<keyword evidence="2" id="KW-1185">Reference proteome</keyword>
<evidence type="ECO:0008006" key="3">
    <source>
        <dbReference type="Google" id="ProtNLM"/>
    </source>
</evidence>
<protein>
    <recommendedName>
        <fullName evidence="3">Reverse transcriptase domain-containing protein</fullName>
    </recommendedName>
</protein>
<evidence type="ECO:0000313" key="2">
    <source>
        <dbReference type="Proteomes" id="UP001054945"/>
    </source>
</evidence>
<organism evidence="1 2">
    <name type="scientific">Caerostris extrusa</name>
    <name type="common">Bark spider</name>
    <name type="synonym">Caerostris bankana</name>
    <dbReference type="NCBI Taxonomy" id="172846"/>
    <lineage>
        <taxon>Eukaryota</taxon>
        <taxon>Metazoa</taxon>
        <taxon>Ecdysozoa</taxon>
        <taxon>Arthropoda</taxon>
        <taxon>Chelicerata</taxon>
        <taxon>Arachnida</taxon>
        <taxon>Araneae</taxon>
        <taxon>Araneomorphae</taxon>
        <taxon>Entelegynae</taxon>
        <taxon>Araneoidea</taxon>
        <taxon>Araneidae</taxon>
        <taxon>Caerostris</taxon>
    </lineage>
</organism>
<comment type="caution">
    <text evidence="1">The sequence shown here is derived from an EMBL/GenBank/DDBJ whole genome shotgun (WGS) entry which is preliminary data.</text>
</comment>
<evidence type="ECO:0000313" key="1">
    <source>
        <dbReference type="EMBL" id="GIX87221.1"/>
    </source>
</evidence>
<name>A0AAV4NUD1_CAEEX</name>
<dbReference type="EMBL" id="BPLR01021216">
    <property type="protein sequence ID" value="GIX87221.1"/>
    <property type="molecule type" value="Genomic_DNA"/>
</dbReference>
<proteinExistence type="predicted"/>
<sequence length="119" mass="13249">MDSLEKLTPSGKDTLSCLTDLSPITNLANNLHSTNICSKTSVAYTPTDEYPLILLYKEENCAPSIFTIDTSMKDEFDITLKDQFSDPLIINDLFDSPKSPQLPSNLESLLKNPLIHDTK</sequence>
<dbReference type="AlphaFoldDB" id="A0AAV4NUD1"/>
<gene>
    <name evidence="1" type="ORF">CEXT_73761</name>
</gene>
<dbReference type="Proteomes" id="UP001054945">
    <property type="component" value="Unassembled WGS sequence"/>
</dbReference>
<accession>A0AAV4NUD1</accession>
<reference evidence="1 2" key="1">
    <citation type="submission" date="2021-06" db="EMBL/GenBank/DDBJ databases">
        <title>Caerostris extrusa draft genome.</title>
        <authorList>
            <person name="Kono N."/>
            <person name="Arakawa K."/>
        </authorList>
    </citation>
    <scope>NUCLEOTIDE SEQUENCE [LARGE SCALE GENOMIC DNA]</scope>
</reference>